<dbReference type="EMBL" id="JAWXYG010000002">
    <property type="protein sequence ID" value="KAK4282521.1"/>
    <property type="molecule type" value="Genomic_DNA"/>
</dbReference>
<evidence type="ECO:0000259" key="5">
    <source>
        <dbReference type="SMART" id="SM00856"/>
    </source>
</evidence>
<keyword evidence="7" id="KW-1185">Reference proteome</keyword>
<comment type="caution">
    <text evidence="6">The sequence shown here is derived from an EMBL/GenBank/DDBJ whole genome shotgun (WGS) entry which is preliminary data.</text>
</comment>
<accession>A0AAE1N4A7</accession>
<evidence type="ECO:0000256" key="3">
    <source>
        <dbReference type="ARBA" id="ARBA00038471"/>
    </source>
</evidence>
<feature type="signal peptide" evidence="4">
    <location>
        <begin position="1"/>
        <end position="26"/>
    </location>
</feature>
<dbReference type="PANTHER" id="PTHR35357">
    <property type="entry name" value="OS02G0537100 PROTEIN"/>
    <property type="match status" value="1"/>
</dbReference>
<name>A0AAE1N4A7_9FABA</name>
<comment type="similarity">
    <text evidence="3">Belongs to the PMEI family.</text>
</comment>
<dbReference type="NCBIfam" id="TIGR01614">
    <property type="entry name" value="PME_inhib"/>
    <property type="match status" value="1"/>
</dbReference>
<evidence type="ECO:0000313" key="6">
    <source>
        <dbReference type="EMBL" id="KAK4282521.1"/>
    </source>
</evidence>
<gene>
    <name evidence="6" type="ORF">QN277_013885</name>
</gene>
<proteinExistence type="inferred from homology"/>
<sequence>MRSMSKLSLALMAVCVLILTPHQINGKEDQLRGEALINKVCEKTPSKDVCIETLKKDPRSETAGLKEVALMSVQAAKDNASEIISHLKVLVVDDSLEPDVQQGISDCLDVLGDAQEQLNTAAAAMLAKVGEDTEKWLQAAVDAVSTCEGFLNGEDQILLHKEDNFRLLCNISLSISEAVNNKDV</sequence>
<dbReference type="Gene3D" id="1.20.140.40">
    <property type="entry name" value="Invertase/pectin methylesterase inhibitor family protein"/>
    <property type="match status" value="1"/>
</dbReference>
<evidence type="ECO:0000313" key="7">
    <source>
        <dbReference type="Proteomes" id="UP001293593"/>
    </source>
</evidence>
<dbReference type="GO" id="GO:0004857">
    <property type="term" value="F:enzyme inhibitor activity"/>
    <property type="evidence" value="ECO:0007669"/>
    <property type="project" value="InterPro"/>
</dbReference>
<feature type="chain" id="PRO_5042038275" description="Pectinesterase inhibitor domain-containing protein" evidence="4">
    <location>
        <begin position="27"/>
        <end position="184"/>
    </location>
</feature>
<dbReference type="InterPro" id="IPR006501">
    <property type="entry name" value="Pectinesterase_inhib_dom"/>
</dbReference>
<organism evidence="6 7">
    <name type="scientific">Acacia crassicarpa</name>
    <name type="common">northern wattle</name>
    <dbReference type="NCBI Taxonomy" id="499986"/>
    <lineage>
        <taxon>Eukaryota</taxon>
        <taxon>Viridiplantae</taxon>
        <taxon>Streptophyta</taxon>
        <taxon>Embryophyta</taxon>
        <taxon>Tracheophyta</taxon>
        <taxon>Spermatophyta</taxon>
        <taxon>Magnoliopsida</taxon>
        <taxon>eudicotyledons</taxon>
        <taxon>Gunneridae</taxon>
        <taxon>Pentapetalae</taxon>
        <taxon>rosids</taxon>
        <taxon>fabids</taxon>
        <taxon>Fabales</taxon>
        <taxon>Fabaceae</taxon>
        <taxon>Caesalpinioideae</taxon>
        <taxon>mimosoid clade</taxon>
        <taxon>Acacieae</taxon>
        <taxon>Acacia</taxon>
    </lineage>
</organism>
<keyword evidence="2" id="KW-1015">Disulfide bond</keyword>
<feature type="domain" description="Pectinesterase inhibitor" evidence="5">
    <location>
        <begin position="32"/>
        <end position="175"/>
    </location>
</feature>
<reference evidence="6" key="1">
    <citation type="submission" date="2023-10" db="EMBL/GenBank/DDBJ databases">
        <title>Chromosome-level genome of the transformable northern wattle, Acacia crassicarpa.</title>
        <authorList>
            <person name="Massaro I."/>
            <person name="Sinha N.R."/>
            <person name="Poethig S."/>
            <person name="Leichty A.R."/>
        </authorList>
    </citation>
    <scope>NUCLEOTIDE SEQUENCE</scope>
    <source>
        <strain evidence="6">Acra3RX</strain>
        <tissue evidence="6">Leaf</tissue>
    </source>
</reference>
<dbReference type="PANTHER" id="PTHR35357:SF8">
    <property type="entry name" value="OS01G0111000 PROTEIN"/>
    <property type="match status" value="1"/>
</dbReference>
<dbReference type="InterPro" id="IPR035513">
    <property type="entry name" value="Invertase/methylesterase_inhib"/>
</dbReference>
<evidence type="ECO:0000256" key="2">
    <source>
        <dbReference type="ARBA" id="ARBA00023157"/>
    </source>
</evidence>
<dbReference type="SMART" id="SM00856">
    <property type="entry name" value="PMEI"/>
    <property type="match status" value="1"/>
</dbReference>
<protein>
    <recommendedName>
        <fullName evidence="5">Pectinesterase inhibitor domain-containing protein</fullName>
    </recommendedName>
</protein>
<dbReference type="Pfam" id="PF04043">
    <property type="entry name" value="PMEI"/>
    <property type="match status" value="1"/>
</dbReference>
<dbReference type="Proteomes" id="UP001293593">
    <property type="component" value="Unassembled WGS sequence"/>
</dbReference>
<dbReference type="AlphaFoldDB" id="A0AAE1N4A7"/>
<evidence type="ECO:0000256" key="4">
    <source>
        <dbReference type="SAM" id="SignalP"/>
    </source>
</evidence>
<keyword evidence="1 4" id="KW-0732">Signal</keyword>
<evidence type="ECO:0000256" key="1">
    <source>
        <dbReference type="ARBA" id="ARBA00022729"/>
    </source>
</evidence>
<dbReference type="SUPFAM" id="SSF101148">
    <property type="entry name" value="Plant invertase/pectin methylesterase inhibitor"/>
    <property type="match status" value="1"/>
</dbReference>